<keyword evidence="5" id="KW-1185">Reference proteome</keyword>
<evidence type="ECO:0000256" key="1">
    <source>
        <dbReference type="ARBA" id="ARBA00005995"/>
    </source>
</evidence>
<protein>
    <recommendedName>
        <fullName evidence="3">Amine oxidase domain-containing protein</fullName>
    </recommendedName>
</protein>
<gene>
    <name evidence="4" type="ORF">EHS24_005921</name>
</gene>
<dbReference type="GO" id="GO:0003682">
    <property type="term" value="F:chromatin binding"/>
    <property type="evidence" value="ECO:0007669"/>
    <property type="project" value="TreeGrafter"/>
</dbReference>
<proteinExistence type="inferred from homology"/>
<dbReference type="OrthoDB" id="5046242at2759"/>
<dbReference type="GO" id="GO:0006338">
    <property type="term" value="P:chromatin remodeling"/>
    <property type="evidence" value="ECO:0007669"/>
    <property type="project" value="TreeGrafter"/>
</dbReference>
<dbReference type="EMBL" id="RSCE01000003">
    <property type="protein sequence ID" value="RSH84401.1"/>
    <property type="molecule type" value="Genomic_DNA"/>
</dbReference>
<dbReference type="InterPro" id="IPR036188">
    <property type="entry name" value="FAD/NAD-bd_sf"/>
</dbReference>
<dbReference type="Gene3D" id="3.90.660.10">
    <property type="match status" value="1"/>
</dbReference>
<dbReference type="GO" id="GO:0050660">
    <property type="term" value="F:flavin adenine dinucleotide binding"/>
    <property type="evidence" value="ECO:0007669"/>
    <property type="project" value="TreeGrafter"/>
</dbReference>
<name>A0A427XZZ0_9TREE</name>
<dbReference type="InterPro" id="IPR050281">
    <property type="entry name" value="Flavin_monoamine_oxidase"/>
</dbReference>
<evidence type="ECO:0000313" key="5">
    <source>
        <dbReference type="Proteomes" id="UP000279236"/>
    </source>
</evidence>
<comment type="similarity">
    <text evidence="1">Belongs to the flavin monoamine oxidase family.</text>
</comment>
<dbReference type="GeneID" id="39590464"/>
<dbReference type="Proteomes" id="UP000279236">
    <property type="component" value="Unassembled WGS sequence"/>
</dbReference>
<dbReference type="InterPro" id="IPR002937">
    <property type="entry name" value="Amino_oxidase"/>
</dbReference>
<dbReference type="AlphaFoldDB" id="A0A427XZZ0"/>
<dbReference type="RefSeq" id="XP_028477849.1">
    <property type="nucleotide sequence ID" value="XM_028621397.1"/>
</dbReference>
<dbReference type="PANTHER" id="PTHR10742">
    <property type="entry name" value="FLAVIN MONOAMINE OXIDASE"/>
    <property type="match status" value="1"/>
</dbReference>
<sequence>MAQVFDTIVLGAGWSGAVAARELARAGRSVLVLEARDRIGGRASTWSTPTGDKFDLGCAWIHGYNEGNPARDIATSLGVSAGLPKAAPGIMYGPDGPLAKETAATLSSSLAAAQAAFRTPHPAPGPNVSVADALFASESPLTAAGVDGQLAKSFARSLEVPFGTKLENVSLRWNGWEGTHNFSGSDALPVGGYQDIVGKVLADAEAAGAQVRLSEPATQVADGDKDVTVTTASGAKYSARAVVCTIPLGVLQSLPETFFNPPLDARLADVVKNTNVGVLEKIVLNYDTAWWPQANELGSYLFLPTKSEADLTPASSLADVFASSTFNSNNFAAGNLPVTSPTLVTYITDTVARIIVTRPADQVAAAFHAFLESRFGTKGPQPAGFAVTSWLTDPHARGATTTPVVVSANGERSPMDYKELSRPQWAGRLGFAGEHTEMENRGSVAGAVLSGQREGERVERLLKKLGA</sequence>
<dbReference type="Gene3D" id="3.50.50.60">
    <property type="entry name" value="FAD/NAD(P)-binding domain"/>
    <property type="match status" value="1"/>
</dbReference>
<dbReference type="STRING" id="105984.A0A427XZZ0"/>
<dbReference type="PANTHER" id="PTHR10742:SF386">
    <property type="entry name" value="LYSINE-SPECIFIC HISTONE DEMETHYLASE 1A"/>
    <property type="match status" value="1"/>
</dbReference>
<evidence type="ECO:0000313" key="4">
    <source>
        <dbReference type="EMBL" id="RSH84401.1"/>
    </source>
</evidence>
<dbReference type="GO" id="GO:0016491">
    <property type="term" value="F:oxidoreductase activity"/>
    <property type="evidence" value="ECO:0007669"/>
    <property type="project" value="UniProtKB-KW"/>
</dbReference>
<organism evidence="4 5">
    <name type="scientific">Apiotrichum porosum</name>
    <dbReference type="NCBI Taxonomy" id="105984"/>
    <lineage>
        <taxon>Eukaryota</taxon>
        <taxon>Fungi</taxon>
        <taxon>Dikarya</taxon>
        <taxon>Basidiomycota</taxon>
        <taxon>Agaricomycotina</taxon>
        <taxon>Tremellomycetes</taxon>
        <taxon>Trichosporonales</taxon>
        <taxon>Trichosporonaceae</taxon>
        <taxon>Apiotrichum</taxon>
    </lineage>
</organism>
<keyword evidence="2" id="KW-0560">Oxidoreductase</keyword>
<dbReference type="SUPFAM" id="SSF51905">
    <property type="entry name" value="FAD/NAD(P)-binding domain"/>
    <property type="match status" value="1"/>
</dbReference>
<evidence type="ECO:0000259" key="3">
    <source>
        <dbReference type="Pfam" id="PF01593"/>
    </source>
</evidence>
<evidence type="ECO:0000256" key="2">
    <source>
        <dbReference type="ARBA" id="ARBA00023002"/>
    </source>
</evidence>
<comment type="caution">
    <text evidence="4">The sequence shown here is derived from an EMBL/GenBank/DDBJ whole genome shotgun (WGS) entry which is preliminary data.</text>
</comment>
<dbReference type="SUPFAM" id="SSF54373">
    <property type="entry name" value="FAD-linked reductases, C-terminal domain"/>
    <property type="match status" value="1"/>
</dbReference>
<accession>A0A427XZZ0</accession>
<reference evidence="4 5" key="1">
    <citation type="submission" date="2018-11" db="EMBL/GenBank/DDBJ databases">
        <title>Genome sequence of Apiotrichum porosum DSM 27194.</title>
        <authorList>
            <person name="Aliyu H."/>
            <person name="Gorte O."/>
            <person name="Ochsenreither K."/>
        </authorList>
    </citation>
    <scope>NUCLEOTIDE SEQUENCE [LARGE SCALE GENOMIC DNA]</scope>
    <source>
        <strain evidence="4 5">DSM 27194</strain>
    </source>
</reference>
<feature type="domain" description="Amine oxidase" evidence="3">
    <location>
        <begin position="15"/>
        <end position="458"/>
    </location>
</feature>
<dbReference type="Pfam" id="PF01593">
    <property type="entry name" value="Amino_oxidase"/>
    <property type="match status" value="1"/>
</dbReference>